<dbReference type="SUPFAM" id="SSF52172">
    <property type="entry name" value="CheY-like"/>
    <property type="match status" value="1"/>
</dbReference>
<dbReference type="STRING" id="91360.SAMN05660330_00798"/>
<dbReference type="InterPro" id="IPR011006">
    <property type="entry name" value="CheY-like_superfamily"/>
</dbReference>
<evidence type="ECO:0000256" key="2">
    <source>
        <dbReference type="ARBA" id="ARBA00023012"/>
    </source>
</evidence>
<dbReference type="Gene3D" id="3.40.50.2300">
    <property type="match status" value="1"/>
</dbReference>
<keyword evidence="4" id="KW-0238">DNA-binding</keyword>
<dbReference type="PANTHER" id="PTHR44591">
    <property type="entry name" value="STRESS RESPONSE REGULATOR PROTEIN 1"/>
    <property type="match status" value="1"/>
</dbReference>
<dbReference type="InterPro" id="IPR001789">
    <property type="entry name" value="Sig_transdc_resp-reg_receiver"/>
</dbReference>
<accession>A0A1H0LHK8</accession>
<protein>
    <submittedName>
        <fullName evidence="8">Two-component system, OmpR family, alkaline phosphatase synthesis response regulator PhoP</fullName>
    </submittedName>
</protein>
<organism evidence="8 9">
    <name type="scientific">Desulforhopalus singaporensis</name>
    <dbReference type="NCBI Taxonomy" id="91360"/>
    <lineage>
        <taxon>Bacteria</taxon>
        <taxon>Pseudomonadati</taxon>
        <taxon>Thermodesulfobacteriota</taxon>
        <taxon>Desulfobulbia</taxon>
        <taxon>Desulfobulbales</taxon>
        <taxon>Desulfocapsaceae</taxon>
        <taxon>Desulforhopalus</taxon>
    </lineage>
</organism>
<evidence type="ECO:0000259" key="7">
    <source>
        <dbReference type="PROSITE" id="PS50110"/>
    </source>
</evidence>
<evidence type="ECO:0000313" key="9">
    <source>
        <dbReference type="Proteomes" id="UP000199073"/>
    </source>
</evidence>
<dbReference type="Pfam" id="PF00072">
    <property type="entry name" value="Response_reg"/>
    <property type="match status" value="1"/>
</dbReference>
<dbReference type="PANTHER" id="PTHR44591:SF3">
    <property type="entry name" value="RESPONSE REGULATORY DOMAIN-CONTAINING PROTEIN"/>
    <property type="match status" value="1"/>
</dbReference>
<dbReference type="InterPro" id="IPR050595">
    <property type="entry name" value="Bact_response_regulator"/>
</dbReference>
<evidence type="ECO:0000256" key="5">
    <source>
        <dbReference type="ARBA" id="ARBA00023163"/>
    </source>
</evidence>
<dbReference type="AlphaFoldDB" id="A0A1H0LHK8"/>
<dbReference type="Proteomes" id="UP000199073">
    <property type="component" value="Unassembled WGS sequence"/>
</dbReference>
<dbReference type="OrthoDB" id="9786548at2"/>
<dbReference type="RefSeq" id="WP_092220006.1">
    <property type="nucleotide sequence ID" value="NZ_FNJI01000004.1"/>
</dbReference>
<evidence type="ECO:0000256" key="1">
    <source>
        <dbReference type="ARBA" id="ARBA00022553"/>
    </source>
</evidence>
<sequence length="128" mass="14381">MAERKKVLLVDDDPDFVEAVRVIVEVGGYDVRVAYDGKEGLEAVAEEKPDLIVLDVMMPVMNGHEACAELKKNPETANIPIILLTAVAERVTTSQYTHRDMLESEAEDYMPKPVEPKELLDLIKSWLK</sequence>
<keyword evidence="5" id="KW-0804">Transcription</keyword>
<keyword evidence="9" id="KW-1185">Reference proteome</keyword>
<reference evidence="8 9" key="1">
    <citation type="submission" date="2016-10" db="EMBL/GenBank/DDBJ databases">
        <authorList>
            <person name="de Groot N.N."/>
        </authorList>
    </citation>
    <scope>NUCLEOTIDE SEQUENCE [LARGE SCALE GENOMIC DNA]</scope>
    <source>
        <strain evidence="8 9">DSM 12130</strain>
    </source>
</reference>
<keyword evidence="1 6" id="KW-0597">Phosphoprotein</keyword>
<keyword evidence="2" id="KW-0902">Two-component regulatory system</keyword>
<feature type="modified residue" description="4-aspartylphosphate" evidence="6">
    <location>
        <position position="55"/>
    </location>
</feature>
<evidence type="ECO:0000313" key="8">
    <source>
        <dbReference type="EMBL" id="SDO67410.1"/>
    </source>
</evidence>
<dbReference type="EMBL" id="FNJI01000004">
    <property type="protein sequence ID" value="SDO67410.1"/>
    <property type="molecule type" value="Genomic_DNA"/>
</dbReference>
<dbReference type="GO" id="GO:0000160">
    <property type="term" value="P:phosphorelay signal transduction system"/>
    <property type="evidence" value="ECO:0007669"/>
    <property type="project" value="UniProtKB-KW"/>
</dbReference>
<dbReference type="GO" id="GO:0003677">
    <property type="term" value="F:DNA binding"/>
    <property type="evidence" value="ECO:0007669"/>
    <property type="project" value="UniProtKB-KW"/>
</dbReference>
<proteinExistence type="predicted"/>
<keyword evidence="3" id="KW-0805">Transcription regulation</keyword>
<dbReference type="SMART" id="SM00448">
    <property type="entry name" value="REC"/>
    <property type="match status" value="1"/>
</dbReference>
<evidence type="ECO:0000256" key="6">
    <source>
        <dbReference type="PROSITE-ProRule" id="PRU00169"/>
    </source>
</evidence>
<evidence type="ECO:0000256" key="3">
    <source>
        <dbReference type="ARBA" id="ARBA00023015"/>
    </source>
</evidence>
<evidence type="ECO:0000256" key="4">
    <source>
        <dbReference type="ARBA" id="ARBA00023125"/>
    </source>
</evidence>
<dbReference type="PROSITE" id="PS50110">
    <property type="entry name" value="RESPONSE_REGULATORY"/>
    <property type="match status" value="1"/>
</dbReference>
<dbReference type="FunFam" id="3.40.50.2300:FF:000001">
    <property type="entry name" value="DNA-binding response regulator PhoB"/>
    <property type="match status" value="1"/>
</dbReference>
<name>A0A1H0LHK8_9BACT</name>
<gene>
    <name evidence="8" type="ORF">SAMN05660330_00798</name>
</gene>
<feature type="domain" description="Response regulatory" evidence="7">
    <location>
        <begin position="6"/>
        <end position="127"/>
    </location>
</feature>